<evidence type="ECO:0000256" key="1">
    <source>
        <dbReference type="PIRSR" id="PIRSR015753-1"/>
    </source>
</evidence>
<dbReference type="Pfam" id="PF13409">
    <property type="entry name" value="GST_N_2"/>
    <property type="match status" value="1"/>
</dbReference>
<dbReference type="EMBL" id="QHGZ01000123">
    <property type="protein sequence ID" value="RDY82844.1"/>
    <property type="molecule type" value="Genomic_DNA"/>
</dbReference>
<dbReference type="AlphaFoldDB" id="A0A0H1WJH3"/>
<dbReference type="InterPro" id="IPR010987">
    <property type="entry name" value="Glutathione-S-Trfase_C-like"/>
</dbReference>
<keyword evidence="5" id="KW-0808">Transferase</keyword>
<dbReference type="SUPFAM" id="SSF47616">
    <property type="entry name" value="GST C-terminal domain-like"/>
    <property type="match status" value="1"/>
</dbReference>
<dbReference type="Pfam" id="PF13410">
    <property type="entry name" value="GST_C_2"/>
    <property type="match status" value="1"/>
</dbReference>
<gene>
    <name evidence="5" type="ORF">C4618_04770</name>
</gene>
<sequence>MTTFTAKFIDQEWEVPVESGRYHMIVGEFCPYAQRPQIARQLLGLDKHISISFVDDVPSDIGLIFSQPEQVTGAKSLRDIYHLTDPTYKGPYTIPILIDKTDNRIVCKESADMLRLFTTDFSDLHQEDAPVLFSQETASLIDNDIKDINNNFQSLMYKLAFLDKQADYDTYSKEFFTFLDQKEHLLGQRPFLLGDNLSEVDIHFFTPLVRWDIAGRDLLLLNQKALEDYPNIFSWAKTLYNDFNLKTLTNPQSIKNNYYLGKFGRAVRHHTIVPTGPNMVKWEK</sequence>
<evidence type="ECO:0000259" key="4">
    <source>
        <dbReference type="PROSITE" id="PS50405"/>
    </source>
</evidence>
<dbReference type="Gene3D" id="1.20.1050.10">
    <property type="match status" value="1"/>
</dbReference>
<evidence type="ECO:0000313" key="6">
    <source>
        <dbReference type="Proteomes" id="UP000256718"/>
    </source>
</evidence>
<evidence type="ECO:0000256" key="2">
    <source>
        <dbReference type="PIRSR" id="PIRSR015753-2"/>
    </source>
</evidence>
<name>A0A0H1WJH3_STRAG</name>
<proteinExistence type="predicted"/>
<dbReference type="InterPro" id="IPR036282">
    <property type="entry name" value="Glutathione-S-Trfase_C_sf"/>
</dbReference>
<feature type="active site" description="Proton donor/acceptor" evidence="1">
    <location>
        <position position="157"/>
    </location>
</feature>
<dbReference type="InterPro" id="IPR004045">
    <property type="entry name" value="Glutathione_S-Trfase_N"/>
</dbReference>
<dbReference type="InterPro" id="IPR016639">
    <property type="entry name" value="GST_Omega/GSH"/>
</dbReference>
<dbReference type="GO" id="GO:0005737">
    <property type="term" value="C:cytoplasm"/>
    <property type="evidence" value="ECO:0007669"/>
    <property type="project" value="TreeGrafter"/>
</dbReference>
<feature type="site" description="Lowers pKa of active site Cys" evidence="3">
    <location>
        <position position="258"/>
    </location>
</feature>
<dbReference type="SUPFAM" id="SSF52833">
    <property type="entry name" value="Thioredoxin-like"/>
    <property type="match status" value="1"/>
</dbReference>
<dbReference type="PIRSF" id="PIRSF015753">
    <property type="entry name" value="GST"/>
    <property type="match status" value="1"/>
</dbReference>
<dbReference type="PROSITE" id="PS50405">
    <property type="entry name" value="GST_CTER"/>
    <property type="match status" value="1"/>
</dbReference>
<dbReference type="InterPro" id="IPR036249">
    <property type="entry name" value="Thioredoxin-like_sf"/>
</dbReference>
<dbReference type="InterPro" id="IPR047047">
    <property type="entry name" value="GST_Omega-like_C"/>
</dbReference>
<organism evidence="5 6">
    <name type="scientific">Streptococcus agalactiae</name>
    <dbReference type="NCBI Taxonomy" id="1311"/>
    <lineage>
        <taxon>Bacteria</taxon>
        <taxon>Bacillati</taxon>
        <taxon>Bacillota</taxon>
        <taxon>Bacilli</taxon>
        <taxon>Lactobacillales</taxon>
        <taxon>Streptococcaceae</taxon>
        <taxon>Streptococcus</taxon>
    </lineage>
</organism>
<evidence type="ECO:0000256" key="3">
    <source>
        <dbReference type="PIRSR" id="PIRSR015753-3"/>
    </source>
</evidence>
<dbReference type="GO" id="GO:0004364">
    <property type="term" value="F:glutathione transferase activity"/>
    <property type="evidence" value="ECO:0007669"/>
    <property type="project" value="InterPro"/>
</dbReference>
<feature type="binding site" evidence="2">
    <location>
        <begin position="109"/>
        <end position="110"/>
    </location>
    <ligand>
        <name>glutathione</name>
        <dbReference type="ChEBI" id="CHEBI:57925"/>
    </ligand>
</feature>
<dbReference type="CDD" id="cd03190">
    <property type="entry name" value="GST_C_Omega_like"/>
    <property type="match status" value="1"/>
</dbReference>
<accession>A0A0H1WJH3</accession>
<comment type="caution">
    <text evidence="5">The sequence shown here is derived from an EMBL/GenBank/DDBJ whole genome shotgun (WGS) entry which is preliminary data.</text>
</comment>
<dbReference type="PANTHER" id="PTHR32419:SF6">
    <property type="entry name" value="GLUTATHIONE S-TRANSFERASE OMEGA-LIKE 1-RELATED"/>
    <property type="match status" value="1"/>
</dbReference>
<dbReference type="Gene3D" id="3.40.30.10">
    <property type="entry name" value="Glutaredoxin"/>
    <property type="match status" value="1"/>
</dbReference>
<dbReference type="Proteomes" id="UP000256718">
    <property type="component" value="Unassembled WGS sequence"/>
</dbReference>
<feature type="active site" description="Nucleophile" evidence="1">
    <location>
        <position position="30"/>
    </location>
</feature>
<dbReference type="PANTHER" id="PTHR32419">
    <property type="entry name" value="GLUTATHIONYL-HYDROQUINONE REDUCTASE"/>
    <property type="match status" value="1"/>
</dbReference>
<protein>
    <submittedName>
        <fullName evidence="5">Glutathione S-transferase family protein</fullName>
    </submittedName>
</protein>
<feature type="domain" description="GST C-terminal" evidence="4">
    <location>
        <begin position="134"/>
        <end position="260"/>
    </location>
</feature>
<dbReference type="RefSeq" id="WP_000206683.1">
    <property type="nucleotide sequence ID" value="NZ_BCNJ01000003.1"/>
</dbReference>
<reference evidence="5 6" key="1">
    <citation type="journal article" date="2018" name="Emerg. Microbes Infect.">
        <title>Phenotypic and molecular analysis of nontypeable Group B streptococci: identification of cps2a and hybrid cps2a/cps5 Group B streptococcal capsule gene clusters.</title>
        <authorList>
            <person name="Alhhazmi A."/>
            <person name="Tyrrell G.J."/>
        </authorList>
    </citation>
    <scope>NUCLEOTIDE SEQUENCE [LARGE SCALE GENOMIC DNA]</scope>
    <source>
        <strain evidence="5 6">PLGBS17</strain>
    </source>
</reference>
<evidence type="ECO:0000313" key="5">
    <source>
        <dbReference type="EMBL" id="RDY82844.1"/>
    </source>
</evidence>